<evidence type="ECO:0000313" key="2">
    <source>
        <dbReference type="EMBL" id="KIY68216.1"/>
    </source>
</evidence>
<keyword evidence="3" id="KW-1185">Reference proteome</keyword>
<name>A0A0D7BF49_9AGAR</name>
<dbReference type="Proteomes" id="UP000054007">
    <property type="component" value="Unassembled WGS sequence"/>
</dbReference>
<accession>A0A0D7BF49</accession>
<dbReference type="EMBL" id="KN880507">
    <property type="protein sequence ID" value="KIY68216.1"/>
    <property type="molecule type" value="Genomic_DNA"/>
</dbReference>
<dbReference type="AlphaFoldDB" id="A0A0D7BF49"/>
<protein>
    <submittedName>
        <fullName evidence="2">Uncharacterized protein</fullName>
    </submittedName>
</protein>
<keyword evidence="1" id="KW-0732">Signal</keyword>
<feature type="non-terminal residue" evidence="2">
    <location>
        <position position="128"/>
    </location>
</feature>
<evidence type="ECO:0000313" key="3">
    <source>
        <dbReference type="Proteomes" id="UP000054007"/>
    </source>
</evidence>
<gene>
    <name evidence="2" type="ORF">CYLTODRAFT_453744</name>
</gene>
<feature type="chain" id="PRO_5002317005" evidence="1">
    <location>
        <begin position="20"/>
        <end position="128"/>
    </location>
</feature>
<evidence type="ECO:0000256" key="1">
    <source>
        <dbReference type="SAM" id="SignalP"/>
    </source>
</evidence>
<sequence>MRLESLFYFLFSLVVAVNALDAGARSNGAGVAVKDAESQVSKIAKDVRDEAAKAAQSVGAFIDEQIQAGFAGEIKNKIKKTISTANDFKKYLDEHDIGVDELHRTAGGWLAWGGCAAFHAMPLRSDRA</sequence>
<proteinExistence type="predicted"/>
<reference evidence="2 3" key="1">
    <citation type="journal article" date="2015" name="Fungal Genet. Biol.">
        <title>Evolution of novel wood decay mechanisms in Agaricales revealed by the genome sequences of Fistulina hepatica and Cylindrobasidium torrendii.</title>
        <authorList>
            <person name="Floudas D."/>
            <person name="Held B.W."/>
            <person name="Riley R."/>
            <person name="Nagy L.G."/>
            <person name="Koehler G."/>
            <person name="Ransdell A.S."/>
            <person name="Younus H."/>
            <person name="Chow J."/>
            <person name="Chiniquy J."/>
            <person name="Lipzen A."/>
            <person name="Tritt A."/>
            <person name="Sun H."/>
            <person name="Haridas S."/>
            <person name="LaButti K."/>
            <person name="Ohm R.A."/>
            <person name="Kues U."/>
            <person name="Blanchette R.A."/>
            <person name="Grigoriev I.V."/>
            <person name="Minto R.E."/>
            <person name="Hibbett D.S."/>
        </authorList>
    </citation>
    <scope>NUCLEOTIDE SEQUENCE [LARGE SCALE GENOMIC DNA]</scope>
    <source>
        <strain evidence="2 3">FP15055 ss-10</strain>
    </source>
</reference>
<feature type="signal peptide" evidence="1">
    <location>
        <begin position="1"/>
        <end position="19"/>
    </location>
</feature>
<organism evidence="2 3">
    <name type="scientific">Cylindrobasidium torrendii FP15055 ss-10</name>
    <dbReference type="NCBI Taxonomy" id="1314674"/>
    <lineage>
        <taxon>Eukaryota</taxon>
        <taxon>Fungi</taxon>
        <taxon>Dikarya</taxon>
        <taxon>Basidiomycota</taxon>
        <taxon>Agaricomycotina</taxon>
        <taxon>Agaricomycetes</taxon>
        <taxon>Agaricomycetidae</taxon>
        <taxon>Agaricales</taxon>
        <taxon>Marasmiineae</taxon>
        <taxon>Physalacriaceae</taxon>
        <taxon>Cylindrobasidium</taxon>
    </lineage>
</organism>